<dbReference type="AlphaFoldDB" id="A0A939KRW2"/>
<proteinExistence type="predicted"/>
<protein>
    <submittedName>
        <fullName evidence="4">DotA/TraY family protein</fullName>
    </submittedName>
</protein>
<feature type="transmembrane region" description="Helical" evidence="2">
    <location>
        <begin position="102"/>
        <end position="123"/>
    </location>
</feature>
<feature type="transmembrane region" description="Helical" evidence="2">
    <location>
        <begin position="507"/>
        <end position="527"/>
    </location>
</feature>
<evidence type="ECO:0000256" key="1">
    <source>
        <dbReference type="SAM" id="MobiDB-lite"/>
    </source>
</evidence>
<evidence type="ECO:0000313" key="5">
    <source>
        <dbReference type="Proteomes" id="UP000664073"/>
    </source>
</evidence>
<dbReference type="EMBL" id="JAFVMH010000008">
    <property type="protein sequence ID" value="MBO1326291.1"/>
    <property type="molecule type" value="Genomic_DNA"/>
</dbReference>
<accession>A0A939KRW2</accession>
<feature type="compositionally biased region" description="Polar residues" evidence="1">
    <location>
        <begin position="741"/>
        <end position="757"/>
    </location>
</feature>
<feature type="transmembrane region" description="Helical" evidence="2">
    <location>
        <begin position="559"/>
        <end position="584"/>
    </location>
</feature>
<feature type="signal peptide" evidence="3">
    <location>
        <begin position="1"/>
        <end position="29"/>
    </location>
</feature>
<feature type="chain" id="PRO_5037841565" evidence="3">
    <location>
        <begin position="30"/>
        <end position="767"/>
    </location>
</feature>
<feature type="transmembrane region" description="Helical" evidence="2">
    <location>
        <begin position="69"/>
        <end position="90"/>
    </location>
</feature>
<gene>
    <name evidence="4" type="ORF">J2D77_14135</name>
</gene>
<feature type="region of interest" description="Disordered" evidence="1">
    <location>
        <begin position="719"/>
        <end position="767"/>
    </location>
</feature>
<feature type="transmembrane region" description="Helical" evidence="2">
    <location>
        <begin position="534"/>
        <end position="553"/>
    </location>
</feature>
<keyword evidence="2" id="KW-0472">Membrane</keyword>
<feature type="compositionally biased region" description="Basic and acidic residues" evidence="1">
    <location>
        <begin position="725"/>
        <end position="734"/>
    </location>
</feature>
<comment type="caution">
    <text evidence="4">The sequence shown here is derived from an EMBL/GenBank/DDBJ whole genome shotgun (WGS) entry which is preliminary data.</text>
</comment>
<evidence type="ECO:0000313" key="4">
    <source>
        <dbReference type="EMBL" id="MBO1326291.1"/>
    </source>
</evidence>
<dbReference type="RefSeq" id="WP_207846956.1">
    <property type="nucleotide sequence ID" value="NZ_JAFVMH010000008.1"/>
</dbReference>
<keyword evidence="2" id="KW-1133">Transmembrane helix</keyword>
<feature type="transmembrane region" description="Helical" evidence="2">
    <location>
        <begin position="654"/>
        <end position="676"/>
    </location>
</feature>
<evidence type="ECO:0000256" key="2">
    <source>
        <dbReference type="SAM" id="Phobius"/>
    </source>
</evidence>
<feature type="transmembrane region" description="Helical" evidence="2">
    <location>
        <begin position="604"/>
        <end position="634"/>
    </location>
</feature>
<dbReference type="Proteomes" id="UP000664073">
    <property type="component" value="Unassembled WGS sequence"/>
</dbReference>
<dbReference type="NCBIfam" id="TIGR04346">
    <property type="entry name" value="DotA_TraY"/>
    <property type="match status" value="1"/>
</dbReference>
<keyword evidence="3" id="KW-0732">Signal</keyword>
<name>A0A939KRW2_9PROT</name>
<reference evidence="4" key="1">
    <citation type="submission" date="2021-03" db="EMBL/GenBank/DDBJ databases">
        <title>The complete genome sequence of Acetobacter sp. TBRC 12339.</title>
        <authorList>
            <person name="Charoenyingcharoen P."/>
            <person name="Yukphan P."/>
        </authorList>
    </citation>
    <scope>NUCLEOTIDE SEQUENCE</scope>
    <source>
        <strain evidence="4">TBRC 12339</strain>
    </source>
</reference>
<dbReference type="InterPro" id="IPR027628">
    <property type="entry name" value="DotA_TraY"/>
</dbReference>
<organism evidence="4 5">
    <name type="scientific">Acetobacter garciniae</name>
    <dbReference type="NCBI Taxonomy" id="2817435"/>
    <lineage>
        <taxon>Bacteria</taxon>
        <taxon>Pseudomonadati</taxon>
        <taxon>Pseudomonadota</taxon>
        <taxon>Alphaproteobacteria</taxon>
        <taxon>Acetobacterales</taxon>
        <taxon>Acetobacteraceae</taxon>
        <taxon>Acetobacter</taxon>
    </lineage>
</organism>
<sequence>MRDAIRKTGLIRSVTAGILAVLLPAAARAADAPTTVSWTDLSPGDDWTATVLDSLFPMNGVAQTATGTMVAWFTAYVGLIAASWMMYSTLIQIHKTAETGKVFSASFSGWVPIRVISAIIMMLPVDGGFGLGMNMIVTGAKASIGMARNLEAVVLNAVGPQALPLATPTIPGSRQIVLGVMESEACRMLINLASNNPSLVPEPTIMNDGNGTMSVYYNMASGNQTVEPTCGRITLTTPVRAATSTEYPTIDFSAEATMQEQAVRDLITNVRSGLQNTVQTLWATRDVTAIKAFDALFVAQAAFLNGQFSSVASSVVSKVRATAGDTGRSGGGMTLLSNLGWSGLGAYYLEIGRLNGEVMAMTSVTPTVTPPSWQGTGTFLSQDLAPLLKEVSDYMTREDQVLQTADQPWPDTNSPRLYNDARTPTDAHGAWGAVMSYLQINESLLDQIMQYFVMPSAGSGWTDPLSNMIGLGHFLIHLALMTIALGSMATSPVASALGTIASVMTGQWGAAGAAAATTVTSSLIGGVIKTMMPFIITACLVVLSAGVTLAYVLPMTPYLYWIAGVTGWLVLVTEAVAGASLWFLAHMTFAGDGIHGKGIRGYEILFSILFRPPAMVMGMMFSYTIFSAISWLLMKSFLVATAFTFDHGWLLDNLVGVIAMIILYIGVEMTVATTAFRLISTWPHHLAALVGFSAASRVESDGFERSSTAPVHRGAQIGTDVGKSLLDEKRKSSGGEEVSDGNESSNAPRQMDTTTAAQVRPITPVDV</sequence>
<keyword evidence="5" id="KW-1185">Reference proteome</keyword>
<keyword evidence="2" id="KW-0812">Transmembrane</keyword>
<feature type="transmembrane region" description="Helical" evidence="2">
    <location>
        <begin position="474"/>
        <end position="501"/>
    </location>
</feature>
<evidence type="ECO:0000256" key="3">
    <source>
        <dbReference type="SAM" id="SignalP"/>
    </source>
</evidence>